<sequence>MDARALLRCLRFASSLVAVGILSASDRRPGRLLREVDLHHHVGESWPWQTWVVACLVALICGCGQLCLCYVCTKAGCERGDLQCGRGCLYTPVSQQEFAKHEFRPDHDKIGFVLRQEMRLMLLYPLISILAIGDSSCEKGSPIWAYALYVPLLLRAKWIEAKILRALNEDWSQIFLSPGFWLGALEHADWFTDGALPVQAYLCGAGVTERFAESFELSWAWPLAPVIRTLHFWGLLTAVLSFAALTQQLLGSADHGEHHDLAADVPGFGAVAIWYEEQDLAWKHVAEEEACLSERALLTSISKVFLENVVQLWLQASFFALIFQRLHHAGKVKLLLSMGLGLLSCVFKTVPMAVGLIRALGKGSVRLEVGIMVLCFQGVAILGVAWTAAKLYWSFHCASHLWNLTSGCVPPEAFDVIGP</sequence>
<organism evidence="2 3">
    <name type="scientific">Effrenium voratum</name>
    <dbReference type="NCBI Taxonomy" id="2562239"/>
    <lineage>
        <taxon>Eukaryota</taxon>
        <taxon>Sar</taxon>
        <taxon>Alveolata</taxon>
        <taxon>Dinophyceae</taxon>
        <taxon>Suessiales</taxon>
        <taxon>Symbiodiniaceae</taxon>
        <taxon>Effrenium</taxon>
    </lineage>
</organism>
<protein>
    <submittedName>
        <fullName evidence="2">Uncharacterized protein</fullName>
    </submittedName>
</protein>
<dbReference type="EMBL" id="CAUJNA010000477">
    <property type="protein sequence ID" value="CAJ1377651.1"/>
    <property type="molecule type" value="Genomic_DNA"/>
</dbReference>
<keyword evidence="1" id="KW-0472">Membrane</keyword>
<proteinExistence type="predicted"/>
<keyword evidence="1" id="KW-0812">Transmembrane</keyword>
<evidence type="ECO:0000313" key="3">
    <source>
        <dbReference type="Proteomes" id="UP001178507"/>
    </source>
</evidence>
<keyword evidence="3" id="KW-1185">Reference proteome</keyword>
<dbReference type="Proteomes" id="UP001178507">
    <property type="component" value="Unassembled WGS sequence"/>
</dbReference>
<name>A0AA36HYE0_9DINO</name>
<dbReference type="AlphaFoldDB" id="A0AA36HYE0"/>
<accession>A0AA36HYE0</accession>
<keyword evidence="1" id="KW-1133">Transmembrane helix</keyword>
<evidence type="ECO:0000256" key="1">
    <source>
        <dbReference type="SAM" id="Phobius"/>
    </source>
</evidence>
<feature type="transmembrane region" description="Helical" evidence="1">
    <location>
        <begin position="335"/>
        <end position="357"/>
    </location>
</feature>
<comment type="caution">
    <text evidence="2">The sequence shown here is derived from an EMBL/GenBank/DDBJ whole genome shotgun (WGS) entry which is preliminary data.</text>
</comment>
<gene>
    <name evidence="2" type="ORF">EVOR1521_LOCUS6384</name>
</gene>
<feature type="transmembrane region" description="Helical" evidence="1">
    <location>
        <begin position="369"/>
        <end position="389"/>
    </location>
</feature>
<evidence type="ECO:0000313" key="2">
    <source>
        <dbReference type="EMBL" id="CAJ1377651.1"/>
    </source>
</evidence>
<feature type="transmembrane region" description="Helical" evidence="1">
    <location>
        <begin position="51"/>
        <end position="73"/>
    </location>
</feature>
<reference evidence="2" key="1">
    <citation type="submission" date="2023-08" db="EMBL/GenBank/DDBJ databases">
        <authorList>
            <person name="Chen Y."/>
            <person name="Shah S."/>
            <person name="Dougan E. K."/>
            <person name="Thang M."/>
            <person name="Chan C."/>
        </authorList>
    </citation>
    <scope>NUCLEOTIDE SEQUENCE</scope>
</reference>
<feature type="transmembrane region" description="Helical" evidence="1">
    <location>
        <begin position="304"/>
        <end position="323"/>
    </location>
</feature>